<evidence type="ECO:0000313" key="3">
    <source>
        <dbReference type="Proteomes" id="UP001457282"/>
    </source>
</evidence>
<dbReference type="InterPro" id="IPR005135">
    <property type="entry name" value="Endo/exonuclease/phosphatase"/>
</dbReference>
<dbReference type="AlphaFoldDB" id="A0AAW1Y437"/>
<dbReference type="EMBL" id="JBEDUW010000002">
    <property type="protein sequence ID" value="KAK9943536.1"/>
    <property type="molecule type" value="Genomic_DNA"/>
</dbReference>
<dbReference type="SUPFAM" id="SSF56219">
    <property type="entry name" value="DNase I-like"/>
    <property type="match status" value="1"/>
</dbReference>
<dbReference type="Gene3D" id="3.60.10.10">
    <property type="entry name" value="Endonuclease/exonuclease/phosphatase"/>
    <property type="match status" value="1"/>
</dbReference>
<dbReference type="InterPro" id="IPR036691">
    <property type="entry name" value="Endo/exonu/phosph_ase_sf"/>
</dbReference>
<protein>
    <recommendedName>
        <fullName evidence="1">Endonuclease/exonuclease/phosphatase domain-containing protein</fullName>
    </recommendedName>
</protein>
<dbReference type="Pfam" id="PF03372">
    <property type="entry name" value="Exo_endo_phos"/>
    <property type="match status" value="1"/>
</dbReference>
<dbReference type="GO" id="GO:0003824">
    <property type="term" value="F:catalytic activity"/>
    <property type="evidence" value="ECO:0007669"/>
    <property type="project" value="InterPro"/>
</dbReference>
<dbReference type="PANTHER" id="PTHR35218">
    <property type="entry name" value="RNASE H DOMAIN-CONTAINING PROTEIN"/>
    <property type="match status" value="1"/>
</dbReference>
<accession>A0AAW1Y437</accession>
<keyword evidence="3" id="KW-1185">Reference proteome</keyword>
<evidence type="ECO:0000259" key="1">
    <source>
        <dbReference type="Pfam" id="PF03372"/>
    </source>
</evidence>
<dbReference type="Proteomes" id="UP001457282">
    <property type="component" value="Unassembled WGS sequence"/>
</dbReference>
<feature type="domain" description="Endonuclease/exonuclease/phosphatase" evidence="1">
    <location>
        <begin position="4"/>
        <end position="215"/>
    </location>
</feature>
<gene>
    <name evidence="2" type="ORF">M0R45_009141</name>
</gene>
<evidence type="ECO:0000313" key="2">
    <source>
        <dbReference type="EMBL" id="KAK9943536.1"/>
    </source>
</evidence>
<organism evidence="2 3">
    <name type="scientific">Rubus argutus</name>
    <name type="common">Southern blackberry</name>
    <dbReference type="NCBI Taxonomy" id="59490"/>
    <lineage>
        <taxon>Eukaryota</taxon>
        <taxon>Viridiplantae</taxon>
        <taxon>Streptophyta</taxon>
        <taxon>Embryophyta</taxon>
        <taxon>Tracheophyta</taxon>
        <taxon>Spermatophyta</taxon>
        <taxon>Magnoliopsida</taxon>
        <taxon>eudicotyledons</taxon>
        <taxon>Gunneridae</taxon>
        <taxon>Pentapetalae</taxon>
        <taxon>rosids</taxon>
        <taxon>fabids</taxon>
        <taxon>Rosales</taxon>
        <taxon>Rosaceae</taxon>
        <taxon>Rosoideae</taxon>
        <taxon>Rosoideae incertae sedis</taxon>
        <taxon>Rubus</taxon>
    </lineage>
</organism>
<dbReference type="PANTHER" id="PTHR35218:SF9">
    <property type="entry name" value="ENDONUCLEASE_EXONUCLEASE_PHOSPHATASE DOMAIN-CONTAINING PROTEIN"/>
    <property type="match status" value="1"/>
</dbReference>
<comment type="caution">
    <text evidence="2">The sequence shown here is derived from an EMBL/GenBank/DDBJ whole genome shotgun (WGS) entry which is preliminary data.</text>
</comment>
<sequence length="334" mass="38751">MDVLSWNCRGLGMNSKSQALKDFISQNRPSIVFLSETKIDNLDDFRRLSRTLQGLGFDHSQEVLSDGRSGGLGLFWKEGITLRIRSSSHRFIDAELKGDLGDPIWRLTGFYGHPTTNLRYLSWQAIKELSDEDSLPWVIVGDFNEILHADEKQDGSRCSERQMRGFRDVVGYADLVDLGYIGSRFTWSNRQTKLRLDRALATTTWNVLPPSISDHSPLFLQISAGPIVKAQRFHRFRFESFWLQHAECNQLVTSQWQLPQSGQPLFCISKKIMRTSKALDKWQRRTFIDRQNQMKEIRERLEELLDGPFSLQTNEEKQSLMLRLQQLTSQEESY</sequence>
<reference evidence="2 3" key="1">
    <citation type="journal article" date="2023" name="G3 (Bethesda)">
        <title>A chromosome-length genome assembly and annotation of blackberry (Rubus argutus, cv. 'Hillquist').</title>
        <authorList>
            <person name="Bruna T."/>
            <person name="Aryal R."/>
            <person name="Dudchenko O."/>
            <person name="Sargent D.J."/>
            <person name="Mead D."/>
            <person name="Buti M."/>
            <person name="Cavallini A."/>
            <person name="Hytonen T."/>
            <person name="Andres J."/>
            <person name="Pham M."/>
            <person name="Weisz D."/>
            <person name="Mascagni F."/>
            <person name="Usai G."/>
            <person name="Natali L."/>
            <person name="Bassil N."/>
            <person name="Fernandez G.E."/>
            <person name="Lomsadze A."/>
            <person name="Armour M."/>
            <person name="Olukolu B."/>
            <person name="Poorten T."/>
            <person name="Britton C."/>
            <person name="Davik J."/>
            <person name="Ashrafi H."/>
            <person name="Aiden E.L."/>
            <person name="Borodovsky M."/>
            <person name="Worthington M."/>
        </authorList>
    </citation>
    <scope>NUCLEOTIDE SEQUENCE [LARGE SCALE GENOMIC DNA]</scope>
    <source>
        <strain evidence="2">PI 553951</strain>
    </source>
</reference>
<proteinExistence type="predicted"/>
<name>A0AAW1Y437_RUBAR</name>